<dbReference type="Proteomes" id="UP001057402">
    <property type="component" value="Chromosome 5"/>
</dbReference>
<sequence>MTRRRLRLGCSSDEEEDSPLFQEPADSANSASLPVALEISDDDAEFVDVPEELDGGGAARPSFPGHESMVAHLERMGLRLSNAWVDGLQLQTSVPGFSHLDAASKAKICFQHFLRSDMNSSGGGVLPPNVGSLHQVDLAGPFVLQVDEIVNISCPIRDRYQNASVGPKRCLKLSMTDGIQRVFGMEYRPMEMLEPLAPAGLKVAMSNVHIRHGLLMLVPEVLVVLGGVVDELEAARQRLVEEVNKPPRGKRTRSGVTPSLATRATAAAWPHNPNAMEQNGSVGTVQSVVSQTTRGSNLPHTPVEVGPNPRISDLWTAHNNGQPPIPSPSSNFISDFEDMHMDTASASPSAGPSANAEAVFERVDYDSAPSAAPTMSNSGLGVVSSASDMHCDRLSPERLDADLDPPRTAFNLIGEDAVRYEEHPQVGDDDRPFTYIASLSTKWATLRGHTSSVQGKVKCLLTGVKGFQYKHRTSYELCVYIDDGSLISEILIHHDVVERGIGHSPQAVTTALSSSNSTIVSNMKETLKRFQSFLADFEGVMLIEIGETSPFPIALEMDKGCSTSDAWMLLERLKTSTAATEQPFLGPICLSP</sequence>
<protein>
    <submittedName>
        <fullName evidence="1">Uncharacterized protein</fullName>
    </submittedName>
</protein>
<evidence type="ECO:0000313" key="1">
    <source>
        <dbReference type="EMBL" id="KAI4370012.1"/>
    </source>
</evidence>
<accession>A0ACB9R1Y3</accession>
<evidence type="ECO:0000313" key="2">
    <source>
        <dbReference type="Proteomes" id="UP001057402"/>
    </source>
</evidence>
<organism evidence="1 2">
    <name type="scientific">Melastoma candidum</name>
    <dbReference type="NCBI Taxonomy" id="119954"/>
    <lineage>
        <taxon>Eukaryota</taxon>
        <taxon>Viridiplantae</taxon>
        <taxon>Streptophyta</taxon>
        <taxon>Embryophyta</taxon>
        <taxon>Tracheophyta</taxon>
        <taxon>Spermatophyta</taxon>
        <taxon>Magnoliopsida</taxon>
        <taxon>eudicotyledons</taxon>
        <taxon>Gunneridae</taxon>
        <taxon>Pentapetalae</taxon>
        <taxon>rosids</taxon>
        <taxon>malvids</taxon>
        <taxon>Myrtales</taxon>
        <taxon>Melastomataceae</taxon>
        <taxon>Melastomatoideae</taxon>
        <taxon>Melastomateae</taxon>
        <taxon>Melastoma</taxon>
    </lineage>
</organism>
<name>A0ACB9R1Y3_9MYRT</name>
<comment type="caution">
    <text evidence="1">The sequence shown here is derived from an EMBL/GenBank/DDBJ whole genome shotgun (WGS) entry which is preliminary data.</text>
</comment>
<dbReference type="EMBL" id="CM042884">
    <property type="protein sequence ID" value="KAI4370012.1"/>
    <property type="molecule type" value="Genomic_DNA"/>
</dbReference>
<gene>
    <name evidence="1" type="ORF">MLD38_018399</name>
</gene>
<keyword evidence="2" id="KW-1185">Reference proteome</keyword>
<proteinExistence type="predicted"/>
<reference evidence="2" key="1">
    <citation type="journal article" date="2023" name="Front. Plant Sci.">
        <title>Chromosomal-level genome assembly of Melastoma candidum provides insights into trichome evolution.</title>
        <authorList>
            <person name="Zhong Y."/>
            <person name="Wu W."/>
            <person name="Sun C."/>
            <person name="Zou P."/>
            <person name="Liu Y."/>
            <person name="Dai S."/>
            <person name="Zhou R."/>
        </authorList>
    </citation>
    <scope>NUCLEOTIDE SEQUENCE [LARGE SCALE GENOMIC DNA]</scope>
</reference>